<keyword evidence="4" id="KW-0808">Transferase</keyword>
<comment type="caution">
    <text evidence="4">The sequence shown here is derived from an EMBL/GenBank/DDBJ whole genome shotgun (WGS) entry which is preliminary data.</text>
</comment>
<dbReference type="GO" id="GO:0008483">
    <property type="term" value="F:transaminase activity"/>
    <property type="evidence" value="ECO:0007669"/>
    <property type="project" value="UniProtKB-KW"/>
</dbReference>
<organism evidence="4 5">
    <name type="scientific">Candidatus Paracaedimonas acanthamoebae</name>
    <dbReference type="NCBI Taxonomy" id="244581"/>
    <lineage>
        <taxon>Bacteria</taxon>
        <taxon>Pseudomonadati</taxon>
        <taxon>Pseudomonadota</taxon>
        <taxon>Alphaproteobacteria</taxon>
        <taxon>Holosporales</taxon>
        <taxon>Caedimonadaceae</taxon>
        <taxon>Candidatus Paracaedimonas</taxon>
    </lineage>
</organism>
<dbReference type="CDD" id="cd00616">
    <property type="entry name" value="AHBA_syn"/>
    <property type="match status" value="1"/>
</dbReference>
<protein>
    <submittedName>
        <fullName evidence="4">DegT/DnrJ/EryC1/StrS family aminotransferase</fullName>
    </submittedName>
</protein>
<dbReference type="InterPro" id="IPR000653">
    <property type="entry name" value="DegT/StrS_aminotransferase"/>
</dbReference>
<dbReference type="InterPro" id="IPR015421">
    <property type="entry name" value="PyrdxlP-dep_Trfase_major"/>
</dbReference>
<dbReference type="EMBL" id="JAFKGL010000011">
    <property type="protein sequence ID" value="MBN9412615.1"/>
    <property type="molecule type" value="Genomic_DNA"/>
</dbReference>
<evidence type="ECO:0000256" key="3">
    <source>
        <dbReference type="RuleBase" id="RU004508"/>
    </source>
</evidence>
<evidence type="ECO:0000313" key="5">
    <source>
        <dbReference type="Proteomes" id="UP000664414"/>
    </source>
</evidence>
<evidence type="ECO:0000313" key="4">
    <source>
        <dbReference type="EMBL" id="MBN9412615.1"/>
    </source>
</evidence>
<dbReference type="PANTHER" id="PTHR30244">
    <property type="entry name" value="TRANSAMINASE"/>
    <property type="match status" value="1"/>
</dbReference>
<name>A0A8J7TT86_9PROT</name>
<dbReference type="InterPro" id="IPR015422">
    <property type="entry name" value="PyrdxlP-dep_Trfase_small"/>
</dbReference>
<sequence>MSNNTLGSKIEVPSSQIHFIDLEAQQAKIRSQVDRAIKQVLDHGIYIMGPEVAEFEKNLGTFCGVKHNLSCSNGTDALAFGLMAFGIEPGDAVFVPSFTFAATAEVVTWFGATPIFIDVLEDTYNMDPRSLEKGIALAKKLSLTPKGIIPVDLFGLPADYDAIESIAKSHSLWIMADAAQSFGASYKGRQVGTLGEITTTSFFPAKPLGCYGDGGAVFTNNDEYAAVMRSIRVHGQGSDKYDNVRVGMNGRLDTLQAAILLQKLAIFPEEIKARNLVAQRYQKGLHDVVKTPSVPEGLTSVWAQYTVQLPENIDRKQFMSKLQEAKIPSVVYYVKPLHLQTAYKHYPSVDGNLPISEKLAECVLSLPMHPYLPERTQDYIIEGFRDLISKA</sequence>
<dbReference type="AlphaFoldDB" id="A0A8J7TT86"/>
<dbReference type="Gene3D" id="3.90.1150.10">
    <property type="entry name" value="Aspartate Aminotransferase, domain 1"/>
    <property type="match status" value="1"/>
</dbReference>
<feature type="modified residue" description="N6-(pyridoxal phosphate)lysine" evidence="2">
    <location>
        <position position="206"/>
    </location>
</feature>
<evidence type="ECO:0000256" key="1">
    <source>
        <dbReference type="PIRSR" id="PIRSR000390-1"/>
    </source>
</evidence>
<keyword evidence="4" id="KW-0032">Aminotransferase</keyword>
<dbReference type="GO" id="GO:0000271">
    <property type="term" value="P:polysaccharide biosynthetic process"/>
    <property type="evidence" value="ECO:0007669"/>
    <property type="project" value="TreeGrafter"/>
</dbReference>
<dbReference type="SUPFAM" id="SSF53383">
    <property type="entry name" value="PLP-dependent transferases"/>
    <property type="match status" value="1"/>
</dbReference>
<dbReference type="Proteomes" id="UP000664414">
    <property type="component" value="Unassembled WGS sequence"/>
</dbReference>
<dbReference type="GO" id="GO:0030170">
    <property type="term" value="F:pyridoxal phosphate binding"/>
    <property type="evidence" value="ECO:0007669"/>
    <property type="project" value="TreeGrafter"/>
</dbReference>
<dbReference type="Pfam" id="PF01041">
    <property type="entry name" value="DegT_DnrJ_EryC1"/>
    <property type="match status" value="1"/>
</dbReference>
<evidence type="ECO:0000256" key="2">
    <source>
        <dbReference type="PIRSR" id="PIRSR000390-2"/>
    </source>
</evidence>
<accession>A0A8J7TT86</accession>
<keyword evidence="2 3" id="KW-0663">Pyridoxal phosphate</keyword>
<comment type="similarity">
    <text evidence="3">Belongs to the DegT/DnrJ/EryC1 family.</text>
</comment>
<dbReference type="Gene3D" id="3.40.640.10">
    <property type="entry name" value="Type I PLP-dependent aspartate aminotransferase-like (Major domain)"/>
    <property type="match status" value="1"/>
</dbReference>
<feature type="active site" description="Proton acceptor" evidence="1">
    <location>
        <position position="206"/>
    </location>
</feature>
<dbReference type="InterPro" id="IPR015424">
    <property type="entry name" value="PyrdxlP-dep_Trfase"/>
</dbReference>
<reference evidence="4" key="1">
    <citation type="submission" date="2021-02" db="EMBL/GenBank/DDBJ databases">
        <title>Thiocyanate and organic carbon inputs drive convergent selection for specific autotrophic Afipia and Thiobacillus strains within complex microbiomes.</title>
        <authorList>
            <person name="Huddy R.J."/>
            <person name="Sachdeva R."/>
            <person name="Kadzinga F."/>
            <person name="Kantor R.S."/>
            <person name="Harrison S.T.L."/>
            <person name="Banfield J.F."/>
        </authorList>
    </citation>
    <scope>NUCLEOTIDE SEQUENCE</scope>
    <source>
        <strain evidence="4">SCN18_10_11_15_R4_P_38_20</strain>
    </source>
</reference>
<gene>
    <name evidence="4" type="ORF">J0H12_01640</name>
</gene>
<proteinExistence type="inferred from homology"/>
<dbReference type="PANTHER" id="PTHR30244:SF42">
    <property type="entry name" value="UDP-2-ACETAMIDO-2-DEOXY-3-OXO-D-GLUCURONATE AMINOTRANSFERASE"/>
    <property type="match status" value="1"/>
</dbReference>
<dbReference type="PIRSF" id="PIRSF000390">
    <property type="entry name" value="PLP_StrS"/>
    <property type="match status" value="1"/>
</dbReference>